<dbReference type="InterPro" id="IPR023796">
    <property type="entry name" value="Serpin_dom"/>
</dbReference>
<organism evidence="7 8">
    <name type="scientific">Orycteropus afer afer</name>
    <dbReference type="NCBI Taxonomy" id="1230840"/>
    <lineage>
        <taxon>Eukaryota</taxon>
        <taxon>Metazoa</taxon>
        <taxon>Chordata</taxon>
        <taxon>Craniata</taxon>
        <taxon>Vertebrata</taxon>
        <taxon>Euteleostomi</taxon>
        <taxon>Mammalia</taxon>
        <taxon>Eutheria</taxon>
        <taxon>Afrotheria</taxon>
        <taxon>Tubulidentata</taxon>
        <taxon>Orycteropodidae</taxon>
        <taxon>Orycteropus</taxon>
    </lineage>
</organism>
<dbReference type="AlphaFoldDB" id="A0A8B6ZEQ0"/>
<proteinExistence type="inferred from homology"/>
<gene>
    <name evidence="8" type="primary">LOC103192389</name>
</gene>
<dbReference type="SMART" id="SM00093">
    <property type="entry name" value="SERPIN"/>
    <property type="match status" value="1"/>
</dbReference>
<evidence type="ECO:0000313" key="7">
    <source>
        <dbReference type="Proteomes" id="UP000694850"/>
    </source>
</evidence>
<reference evidence="8" key="1">
    <citation type="submission" date="2025-08" db="UniProtKB">
        <authorList>
            <consortium name="RefSeq"/>
        </authorList>
    </citation>
    <scope>IDENTIFICATION</scope>
</reference>
<name>A0A8B6ZEQ0_ORYAF</name>
<sequence length="374" mass="42157">MDSLAKANGTFAINLLKKLCEESPSHNVFFSPLSVSSSLAMLFLGAKGDTAAQMAQVLSLNRGEDIHWGFQSLVTKISKPGTEYLLRTANRLFGEKIYDFLSEFKESCQQFYQAEPERLSFAEAIEAPRQRINALVAEKTEDKVLEVLPDKSVDSLTKLVLINAIYFKGKCSKQFNEKYTGEKPFRISKNENRQVQMMYQHAQFLMSCIKEMDTQVLELPYVGGELSMINLLPDDDVDLSMVENALSYDDFTSWTKLSVMDREDVEIFLPRFKLEENYNLESVLGSLGITNASDKAEADFSGMSSKRNLSLSNFERRFFVEVNEKGTKAAAVTAVVAVAKCASTTLRFNADHPFLFIQHNRTKSIMFCGRFSSP</sequence>
<protein>
    <submittedName>
        <fullName evidence="8">Serpin B6-like</fullName>
    </submittedName>
</protein>
<dbReference type="Pfam" id="PF00079">
    <property type="entry name" value="Serpin"/>
    <property type="match status" value="1"/>
</dbReference>
<keyword evidence="3" id="KW-0963">Cytoplasm</keyword>
<dbReference type="Gene3D" id="2.30.39.10">
    <property type="entry name" value="Alpha-1-antitrypsin, domain 1"/>
    <property type="match status" value="1"/>
</dbReference>
<dbReference type="GO" id="GO:0005737">
    <property type="term" value="C:cytoplasm"/>
    <property type="evidence" value="ECO:0007669"/>
    <property type="project" value="UniProtKB-SubCell"/>
</dbReference>
<evidence type="ECO:0000256" key="3">
    <source>
        <dbReference type="ARBA" id="ARBA00022490"/>
    </source>
</evidence>
<comment type="subcellular location">
    <subcellularLocation>
        <location evidence="1">Cytoplasm</location>
    </subcellularLocation>
</comment>
<dbReference type="GO" id="GO:0004867">
    <property type="term" value="F:serine-type endopeptidase inhibitor activity"/>
    <property type="evidence" value="ECO:0007669"/>
    <property type="project" value="UniProtKB-KW"/>
</dbReference>
<evidence type="ECO:0000256" key="2">
    <source>
        <dbReference type="ARBA" id="ARBA00006426"/>
    </source>
</evidence>
<accession>A0A8B6ZEQ0</accession>
<dbReference type="InterPro" id="IPR000215">
    <property type="entry name" value="Serpin_fam"/>
</dbReference>
<evidence type="ECO:0000256" key="4">
    <source>
        <dbReference type="ARBA" id="ARBA00022690"/>
    </source>
</evidence>
<dbReference type="FunFam" id="2.30.39.10:FF:000001">
    <property type="entry name" value="Serpin family B member 2"/>
    <property type="match status" value="1"/>
</dbReference>
<keyword evidence="4" id="KW-0646">Protease inhibitor</keyword>
<dbReference type="InterPro" id="IPR042178">
    <property type="entry name" value="Serpin_sf_1"/>
</dbReference>
<dbReference type="FunFam" id="3.30.497.10:FF:000018">
    <property type="entry name" value="Serpin family B member 8"/>
    <property type="match status" value="1"/>
</dbReference>
<dbReference type="CDD" id="cd19956">
    <property type="entry name" value="serpinB"/>
    <property type="match status" value="1"/>
</dbReference>
<feature type="domain" description="Serpin" evidence="6">
    <location>
        <begin position="13"/>
        <end position="374"/>
    </location>
</feature>
<dbReference type="GO" id="GO:0005615">
    <property type="term" value="C:extracellular space"/>
    <property type="evidence" value="ECO:0007669"/>
    <property type="project" value="InterPro"/>
</dbReference>
<keyword evidence="7" id="KW-1185">Reference proteome</keyword>
<dbReference type="SUPFAM" id="SSF56574">
    <property type="entry name" value="Serpins"/>
    <property type="match status" value="1"/>
</dbReference>
<dbReference type="PANTHER" id="PTHR11461">
    <property type="entry name" value="SERINE PROTEASE INHIBITOR, SERPIN"/>
    <property type="match status" value="1"/>
</dbReference>
<evidence type="ECO:0000259" key="6">
    <source>
        <dbReference type="SMART" id="SM00093"/>
    </source>
</evidence>
<evidence type="ECO:0000256" key="5">
    <source>
        <dbReference type="ARBA" id="ARBA00022900"/>
    </source>
</evidence>
<dbReference type="InterPro" id="IPR042185">
    <property type="entry name" value="Serpin_sf_2"/>
</dbReference>
<evidence type="ECO:0000313" key="8">
    <source>
        <dbReference type="RefSeq" id="XP_007933562.1"/>
    </source>
</evidence>
<dbReference type="InterPro" id="IPR036186">
    <property type="entry name" value="Serpin_sf"/>
</dbReference>
<dbReference type="Proteomes" id="UP000694850">
    <property type="component" value="Unplaced"/>
</dbReference>
<evidence type="ECO:0000256" key="1">
    <source>
        <dbReference type="ARBA" id="ARBA00004496"/>
    </source>
</evidence>
<dbReference type="Gene3D" id="3.30.497.10">
    <property type="entry name" value="Antithrombin, subunit I, domain 2"/>
    <property type="match status" value="1"/>
</dbReference>
<dbReference type="GeneID" id="103192389"/>
<dbReference type="RefSeq" id="XP_007933562.1">
    <property type="nucleotide sequence ID" value="XM_007935371.2"/>
</dbReference>
<dbReference type="PANTHER" id="PTHR11461:SF204">
    <property type="entry name" value="SERPIN B6"/>
    <property type="match status" value="1"/>
</dbReference>
<keyword evidence="5" id="KW-0722">Serine protease inhibitor</keyword>
<dbReference type="OrthoDB" id="671595at2759"/>
<comment type="similarity">
    <text evidence="2">Belongs to the serpin family. Ov-serpin subfamily.</text>
</comment>